<organism evidence="9 10">
    <name type="scientific">Pseudooctadecabacter jejudonensis</name>
    <dbReference type="NCBI Taxonomy" id="1391910"/>
    <lineage>
        <taxon>Bacteria</taxon>
        <taxon>Pseudomonadati</taxon>
        <taxon>Pseudomonadota</taxon>
        <taxon>Alphaproteobacteria</taxon>
        <taxon>Rhodobacterales</taxon>
        <taxon>Paracoccaceae</taxon>
        <taxon>Pseudooctadecabacter</taxon>
    </lineage>
</organism>
<evidence type="ECO:0000256" key="1">
    <source>
        <dbReference type="ARBA" id="ARBA00004533"/>
    </source>
</evidence>
<keyword evidence="5 8" id="KW-1133">Transmembrane helix</keyword>
<reference evidence="9 10" key="1">
    <citation type="submission" date="2017-03" db="EMBL/GenBank/DDBJ databases">
        <authorList>
            <person name="Afonso C.L."/>
            <person name="Miller P.J."/>
            <person name="Scott M.A."/>
            <person name="Spackman E."/>
            <person name="Goraichik I."/>
            <person name="Dimitrov K.M."/>
            <person name="Suarez D.L."/>
            <person name="Swayne D.E."/>
        </authorList>
    </citation>
    <scope>NUCLEOTIDE SEQUENCE [LARGE SCALE GENOMIC DNA]</scope>
    <source>
        <strain evidence="9 10">CECT 8397</strain>
    </source>
</reference>
<dbReference type="InterPro" id="IPR051800">
    <property type="entry name" value="PqiA-PqiB_transport"/>
</dbReference>
<evidence type="ECO:0000256" key="8">
    <source>
        <dbReference type="SAM" id="Phobius"/>
    </source>
</evidence>
<feature type="transmembrane region" description="Helical" evidence="8">
    <location>
        <begin position="175"/>
        <end position="195"/>
    </location>
</feature>
<evidence type="ECO:0000256" key="2">
    <source>
        <dbReference type="ARBA" id="ARBA00022475"/>
    </source>
</evidence>
<name>A0A1Y5RIC9_9RHOB</name>
<evidence type="ECO:0000313" key="9">
    <source>
        <dbReference type="EMBL" id="SLN18218.1"/>
    </source>
</evidence>
<keyword evidence="3" id="KW-0997">Cell inner membrane</keyword>
<dbReference type="PANTHER" id="PTHR30462:SF3">
    <property type="entry name" value="INTERMEMBRANE TRANSPORT PROTEIN PQIA"/>
    <property type="match status" value="1"/>
</dbReference>
<sequence length="238" mass="26188">MVRMELSGQIEGIKSARQMGLVTCQRCSRVWPAEAQACGRCGHSLQSRDLTSLQRVWALWIVGFMCYIPANLFPMLSTRTLLTVQEDTIIGGAVELFHYGSPGIAAIILFASVVIPVAKFMAIAFLALSVQRPSRVSPHQRTVLYEVVEYIGRWSMIDIFVVAIMSSLVQLNTLAAVNPGIASLFFALSVIFTMLSAQAFDSRLIWDVQAAETSDDAEPHAQTIPETIPETIIETPAR</sequence>
<dbReference type="Pfam" id="PF04403">
    <property type="entry name" value="PqiA"/>
    <property type="match status" value="1"/>
</dbReference>
<keyword evidence="10" id="KW-1185">Reference proteome</keyword>
<dbReference type="PANTHER" id="PTHR30462">
    <property type="entry name" value="INTERMEMBRANE TRANSPORT PROTEIN PQIB-RELATED"/>
    <property type="match status" value="1"/>
</dbReference>
<evidence type="ECO:0000313" key="10">
    <source>
        <dbReference type="Proteomes" id="UP000193623"/>
    </source>
</evidence>
<evidence type="ECO:0000256" key="4">
    <source>
        <dbReference type="ARBA" id="ARBA00022692"/>
    </source>
</evidence>
<keyword evidence="2" id="KW-1003">Cell membrane</keyword>
<feature type="region of interest" description="Disordered" evidence="7">
    <location>
        <begin position="216"/>
        <end position="238"/>
    </location>
</feature>
<feature type="transmembrane region" description="Helical" evidence="8">
    <location>
        <begin position="104"/>
        <end position="130"/>
    </location>
</feature>
<feature type="transmembrane region" description="Helical" evidence="8">
    <location>
        <begin position="56"/>
        <end position="76"/>
    </location>
</feature>
<dbReference type="AlphaFoldDB" id="A0A1Y5RIC9"/>
<dbReference type="InterPro" id="IPR007498">
    <property type="entry name" value="PqiA-like"/>
</dbReference>
<evidence type="ECO:0000256" key="7">
    <source>
        <dbReference type="SAM" id="MobiDB-lite"/>
    </source>
</evidence>
<dbReference type="RefSeq" id="WP_235000548.1">
    <property type="nucleotide sequence ID" value="NZ_FWFT01000001.1"/>
</dbReference>
<comment type="subcellular location">
    <subcellularLocation>
        <location evidence="1">Cell inner membrane</location>
    </subcellularLocation>
</comment>
<proteinExistence type="predicted"/>
<feature type="compositionally biased region" description="Low complexity" evidence="7">
    <location>
        <begin position="223"/>
        <end position="238"/>
    </location>
</feature>
<evidence type="ECO:0000256" key="5">
    <source>
        <dbReference type="ARBA" id="ARBA00022989"/>
    </source>
</evidence>
<accession>A0A1Y5RIC9</accession>
<evidence type="ECO:0000256" key="6">
    <source>
        <dbReference type="ARBA" id="ARBA00023136"/>
    </source>
</evidence>
<keyword evidence="6 8" id="KW-0472">Membrane</keyword>
<feature type="transmembrane region" description="Helical" evidence="8">
    <location>
        <begin position="151"/>
        <end position="169"/>
    </location>
</feature>
<dbReference type="GO" id="GO:0005886">
    <property type="term" value="C:plasma membrane"/>
    <property type="evidence" value="ECO:0007669"/>
    <property type="project" value="UniProtKB-SubCell"/>
</dbReference>
<gene>
    <name evidence="9" type="primary">pqiA_2</name>
    <name evidence="9" type="ORF">PSJ8397_00582</name>
</gene>
<dbReference type="EMBL" id="FWFT01000001">
    <property type="protein sequence ID" value="SLN18218.1"/>
    <property type="molecule type" value="Genomic_DNA"/>
</dbReference>
<protein>
    <submittedName>
        <fullName evidence="9">Paraquat-inducible protein A</fullName>
    </submittedName>
</protein>
<keyword evidence="4 8" id="KW-0812">Transmembrane</keyword>
<dbReference type="Proteomes" id="UP000193623">
    <property type="component" value="Unassembled WGS sequence"/>
</dbReference>
<evidence type="ECO:0000256" key="3">
    <source>
        <dbReference type="ARBA" id="ARBA00022519"/>
    </source>
</evidence>